<accession>A0ACC1T8G2</accession>
<proteinExistence type="predicted"/>
<sequence>MNPGAAVSRSLRQVWAAFIAAVGRLDKSLSPSDTIQRFRKHSFTLADTVHLFHIFLATFWLAIMQFPGFPLKLFIPILYTIFLLVPLTCQFFLPAVPVASWILSFYSNRFIPPTYRPSISVVLLPTLESVLYGANISDILTRFTHPLLDLIAWIPYGIGHYIIPFVVAAFLWLFRPKEALHQWARIFGYMNLLGVLIQILFPCAPPWYEVIHGLTPADYGMPDIQRRSRTLRSFLVPSRPSMPVVQHSRRFSSPTFSHTLRSSSGLTSSSSFGQPCISLTIISSTLSVAHALPWRRST</sequence>
<protein>
    <submittedName>
        <fullName evidence="1">Uncharacterized protein</fullName>
    </submittedName>
</protein>
<dbReference type="Proteomes" id="UP001148662">
    <property type="component" value="Unassembled WGS sequence"/>
</dbReference>
<evidence type="ECO:0000313" key="2">
    <source>
        <dbReference type="Proteomes" id="UP001148662"/>
    </source>
</evidence>
<reference evidence="1" key="1">
    <citation type="submission" date="2022-07" db="EMBL/GenBank/DDBJ databases">
        <title>Genome Sequence of Phlebia brevispora.</title>
        <authorList>
            <person name="Buettner E."/>
        </authorList>
    </citation>
    <scope>NUCLEOTIDE SEQUENCE</scope>
    <source>
        <strain evidence="1">MPL23</strain>
    </source>
</reference>
<organism evidence="1 2">
    <name type="scientific">Phlebia brevispora</name>
    <dbReference type="NCBI Taxonomy" id="194682"/>
    <lineage>
        <taxon>Eukaryota</taxon>
        <taxon>Fungi</taxon>
        <taxon>Dikarya</taxon>
        <taxon>Basidiomycota</taxon>
        <taxon>Agaricomycotina</taxon>
        <taxon>Agaricomycetes</taxon>
        <taxon>Polyporales</taxon>
        <taxon>Meruliaceae</taxon>
        <taxon>Phlebia</taxon>
    </lineage>
</organism>
<comment type="caution">
    <text evidence="1">The sequence shown here is derived from an EMBL/GenBank/DDBJ whole genome shotgun (WGS) entry which is preliminary data.</text>
</comment>
<dbReference type="EMBL" id="JANHOG010000330">
    <property type="protein sequence ID" value="KAJ3555452.1"/>
    <property type="molecule type" value="Genomic_DNA"/>
</dbReference>
<gene>
    <name evidence="1" type="ORF">NM688_g2566</name>
</gene>
<evidence type="ECO:0000313" key="1">
    <source>
        <dbReference type="EMBL" id="KAJ3555452.1"/>
    </source>
</evidence>
<keyword evidence="2" id="KW-1185">Reference proteome</keyword>
<name>A0ACC1T8G2_9APHY</name>